<dbReference type="Proteomes" id="UP000287171">
    <property type="component" value="Unassembled WGS sequence"/>
</dbReference>
<dbReference type="AlphaFoldDB" id="A0A402BHD9"/>
<gene>
    <name evidence="4" type="ORF">KDA_62770</name>
</gene>
<dbReference type="PANTHER" id="PTHR43591:SF24">
    <property type="entry name" value="2-METHOXY-6-POLYPRENYL-1,4-BENZOQUINOL METHYLASE, MITOCHONDRIAL"/>
    <property type="match status" value="1"/>
</dbReference>
<dbReference type="GO" id="GO:0008168">
    <property type="term" value="F:methyltransferase activity"/>
    <property type="evidence" value="ECO:0007669"/>
    <property type="project" value="UniProtKB-KW"/>
</dbReference>
<evidence type="ECO:0000313" key="4">
    <source>
        <dbReference type="EMBL" id="GCE30793.1"/>
    </source>
</evidence>
<name>A0A402BHD9_9CHLR</name>
<evidence type="ECO:0000313" key="5">
    <source>
        <dbReference type="Proteomes" id="UP000287171"/>
    </source>
</evidence>
<proteinExistence type="predicted"/>
<dbReference type="CDD" id="cd02440">
    <property type="entry name" value="AdoMet_MTases"/>
    <property type="match status" value="1"/>
</dbReference>
<dbReference type="Gene3D" id="3.40.50.150">
    <property type="entry name" value="Vaccinia Virus protein VP39"/>
    <property type="match status" value="1"/>
</dbReference>
<keyword evidence="5" id="KW-1185">Reference proteome</keyword>
<evidence type="ECO:0000256" key="2">
    <source>
        <dbReference type="ARBA" id="ARBA00022679"/>
    </source>
</evidence>
<keyword evidence="1" id="KW-0489">Methyltransferase</keyword>
<dbReference type="RefSeq" id="WP_161982539.1">
    <property type="nucleotide sequence ID" value="NZ_BIFT01000002.1"/>
</dbReference>
<keyword evidence="3" id="KW-0949">S-adenosyl-L-methionine</keyword>
<dbReference type="PROSITE" id="PS51608">
    <property type="entry name" value="SAM_MT_UBIE"/>
    <property type="match status" value="1"/>
</dbReference>
<accession>A0A402BHD9</accession>
<organism evidence="4 5">
    <name type="scientific">Dictyobacter alpinus</name>
    <dbReference type="NCBI Taxonomy" id="2014873"/>
    <lineage>
        <taxon>Bacteria</taxon>
        <taxon>Bacillati</taxon>
        <taxon>Chloroflexota</taxon>
        <taxon>Ktedonobacteria</taxon>
        <taxon>Ktedonobacterales</taxon>
        <taxon>Dictyobacteraceae</taxon>
        <taxon>Dictyobacter</taxon>
    </lineage>
</organism>
<dbReference type="PANTHER" id="PTHR43591">
    <property type="entry name" value="METHYLTRANSFERASE"/>
    <property type="match status" value="1"/>
</dbReference>
<evidence type="ECO:0000256" key="3">
    <source>
        <dbReference type="ARBA" id="ARBA00022691"/>
    </source>
</evidence>
<dbReference type="Pfam" id="PF01209">
    <property type="entry name" value="Ubie_methyltran"/>
    <property type="match status" value="1"/>
</dbReference>
<evidence type="ECO:0008006" key="6">
    <source>
        <dbReference type="Google" id="ProtNLM"/>
    </source>
</evidence>
<comment type="caution">
    <text evidence="4">The sequence shown here is derived from an EMBL/GenBank/DDBJ whole genome shotgun (WGS) entry which is preliminary data.</text>
</comment>
<dbReference type="InterPro" id="IPR029063">
    <property type="entry name" value="SAM-dependent_MTases_sf"/>
</dbReference>
<dbReference type="GO" id="GO:0032259">
    <property type="term" value="P:methylation"/>
    <property type="evidence" value="ECO:0007669"/>
    <property type="project" value="UniProtKB-KW"/>
</dbReference>
<protein>
    <recommendedName>
        <fullName evidence="6">Methyltransferase domain-containing protein</fullName>
    </recommendedName>
</protein>
<keyword evidence="2" id="KW-0808">Transferase</keyword>
<evidence type="ECO:0000256" key="1">
    <source>
        <dbReference type="ARBA" id="ARBA00022603"/>
    </source>
</evidence>
<dbReference type="InterPro" id="IPR004033">
    <property type="entry name" value="UbiE/COQ5_MeTrFase"/>
</dbReference>
<dbReference type="SUPFAM" id="SSF53335">
    <property type="entry name" value="S-adenosyl-L-methionine-dependent methyltransferases"/>
    <property type="match status" value="1"/>
</dbReference>
<dbReference type="EMBL" id="BIFT01000002">
    <property type="protein sequence ID" value="GCE30793.1"/>
    <property type="molecule type" value="Genomic_DNA"/>
</dbReference>
<reference evidence="5" key="1">
    <citation type="submission" date="2018-12" db="EMBL/GenBank/DDBJ databases">
        <title>Tengunoibacter tsumagoiensis gen. nov., sp. nov., Dictyobacter kobayashii sp. nov., D. alpinus sp. nov., and D. joshuensis sp. nov. and description of Dictyobacteraceae fam. nov. within the order Ktedonobacterales isolated from Tengu-no-mugimeshi.</title>
        <authorList>
            <person name="Wang C.M."/>
            <person name="Zheng Y."/>
            <person name="Sakai Y."/>
            <person name="Toyoda A."/>
            <person name="Minakuchi Y."/>
            <person name="Abe K."/>
            <person name="Yokota A."/>
            <person name="Yabe S."/>
        </authorList>
    </citation>
    <scope>NUCLEOTIDE SEQUENCE [LARGE SCALE GENOMIC DNA]</scope>
    <source>
        <strain evidence="5">Uno16</strain>
    </source>
</reference>
<sequence>MSEREHAGVPQPERLQVAAEEAEKRGRLKDLRQQLYGVATRQMLEAAYLKPGNQVLDVAAGTGDQSLAAARLVGPEGSLLAIDIAQEMLNVAARLAKEEGLGNLMMRTMNAEQLDLPDNRYDAVISRFGLMLISNQRQALLEIRRVLKPGGRLAALVWSKPEHNPLFAPYVTFVNNAWEAEHSGEKASDPFSLADQDFFVRTLETAGLREVQIHVIKLTFHFPTFDVLTSWWGTPFQQALRKLDFVSRQRVEESIQQTVRPFEGAQGFVAPAELLLGTAMK</sequence>